<evidence type="ECO:0000313" key="2">
    <source>
        <dbReference type="Proteomes" id="UP000694924"/>
    </source>
</evidence>
<evidence type="ECO:0000259" key="1">
    <source>
        <dbReference type="PROSITE" id="PS51707"/>
    </source>
</evidence>
<dbReference type="RefSeq" id="XP_015187632.1">
    <property type="nucleotide sequence ID" value="XM_015332146.1"/>
</dbReference>
<feature type="domain" description="CYTH" evidence="1">
    <location>
        <begin position="1"/>
        <end position="170"/>
    </location>
</feature>
<gene>
    <name evidence="3 4 5 6" type="primary">LOC107072322</name>
</gene>
<organism evidence="2 6">
    <name type="scientific">Polistes dominula</name>
    <name type="common">European paper wasp</name>
    <name type="synonym">Vespa dominula</name>
    <dbReference type="NCBI Taxonomy" id="743375"/>
    <lineage>
        <taxon>Eukaryota</taxon>
        <taxon>Metazoa</taxon>
        <taxon>Ecdysozoa</taxon>
        <taxon>Arthropoda</taxon>
        <taxon>Hexapoda</taxon>
        <taxon>Insecta</taxon>
        <taxon>Pterygota</taxon>
        <taxon>Neoptera</taxon>
        <taxon>Endopterygota</taxon>
        <taxon>Hymenoptera</taxon>
        <taxon>Apocrita</taxon>
        <taxon>Aculeata</taxon>
        <taxon>Vespoidea</taxon>
        <taxon>Vespidae</taxon>
        <taxon>Polistinae</taxon>
        <taxon>Polistini</taxon>
        <taxon>Polistes</taxon>
    </lineage>
</organism>
<protein>
    <submittedName>
        <fullName evidence="3 4">Uncharacterized protein LOC107072322</fullName>
    </submittedName>
</protein>
<dbReference type="SMART" id="SM01118">
    <property type="entry name" value="CYTH"/>
    <property type="match status" value="1"/>
</dbReference>
<dbReference type="SUPFAM" id="SSF55154">
    <property type="entry name" value="CYTH-like phosphatases"/>
    <property type="match status" value="1"/>
</dbReference>
<evidence type="ECO:0000313" key="4">
    <source>
        <dbReference type="RefSeq" id="XP_015187632.1"/>
    </source>
</evidence>
<dbReference type="CDD" id="cd07890">
    <property type="entry name" value="CYTH-like_AC_IV-like"/>
    <property type="match status" value="1"/>
</dbReference>
<keyword evidence="2" id="KW-1185">Reference proteome</keyword>
<dbReference type="PANTHER" id="PTHR21028:SF2">
    <property type="entry name" value="CYTH DOMAIN-CONTAINING PROTEIN"/>
    <property type="match status" value="1"/>
</dbReference>
<proteinExistence type="predicted"/>
<dbReference type="PROSITE" id="PS51707">
    <property type="entry name" value="CYTH"/>
    <property type="match status" value="1"/>
</dbReference>
<name>A0ABM1J596_POLDO</name>
<dbReference type="Pfam" id="PF01928">
    <property type="entry name" value="CYTH"/>
    <property type="match status" value="1"/>
</dbReference>
<dbReference type="RefSeq" id="XP_015187631.1">
    <property type="nucleotide sequence ID" value="XM_015332145.1"/>
</dbReference>
<dbReference type="RefSeq" id="XP_015187634.1">
    <property type="nucleotide sequence ID" value="XM_015332148.1"/>
</dbReference>
<sequence length="175" mass="20241">MRNVEIKTKINDSKTFIEKLEKITDTEMIVIKQLDTFFESKTGRLKLRRFEDATGELIYYERPDTTGPKLSDYKKIDLNAKTYEDMNKILSVTNGIIGTVKKTRRLYTIDQTRIHVDDVHDLGSFLELEVILKDNQDVDYGTKVAENIMKNLNIDATNLISIAYIDLLNKTKNSE</sequence>
<reference evidence="3 4" key="1">
    <citation type="submission" date="2025-05" db="UniProtKB">
        <authorList>
            <consortium name="RefSeq"/>
        </authorList>
    </citation>
    <scope>IDENTIFICATION</scope>
    <source>
        <tissue evidence="3 4">Whole body</tissue>
    </source>
</reference>
<dbReference type="InterPro" id="IPR033469">
    <property type="entry name" value="CYTH-like_dom_sf"/>
</dbReference>
<dbReference type="Proteomes" id="UP000694924">
    <property type="component" value="Unplaced"/>
</dbReference>
<dbReference type="Gene3D" id="2.40.320.10">
    <property type="entry name" value="Hypothetical Protein Pfu-838710-001"/>
    <property type="match status" value="1"/>
</dbReference>
<accession>A0ABM1J596</accession>
<dbReference type="PANTHER" id="PTHR21028">
    <property type="entry name" value="SI:CH211-156B7.4"/>
    <property type="match status" value="1"/>
</dbReference>
<dbReference type="RefSeq" id="XP_015187633.1">
    <property type="nucleotide sequence ID" value="XM_015332147.1"/>
</dbReference>
<evidence type="ECO:0000313" key="5">
    <source>
        <dbReference type="RefSeq" id="XP_015187633.1"/>
    </source>
</evidence>
<dbReference type="GeneID" id="107072322"/>
<dbReference type="InterPro" id="IPR008173">
    <property type="entry name" value="Adenylyl_cyclase_CyaB"/>
</dbReference>
<evidence type="ECO:0000313" key="3">
    <source>
        <dbReference type="RefSeq" id="XP_015187631.1"/>
    </source>
</evidence>
<evidence type="ECO:0000313" key="6">
    <source>
        <dbReference type="RefSeq" id="XP_015187634.1"/>
    </source>
</evidence>
<dbReference type="InterPro" id="IPR023577">
    <property type="entry name" value="CYTH_domain"/>
</dbReference>